<dbReference type="Proteomes" id="UP001165289">
    <property type="component" value="Unassembled WGS sequence"/>
</dbReference>
<dbReference type="SMART" id="SM00150">
    <property type="entry name" value="SPEC"/>
    <property type="match status" value="1"/>
</dbReference>
<comment type="caution">
    <text evidence="2">The sequence shown here is derived from an EMBL/GenBank/DDBJ whole genome shotgun (WGS) entry which is preliminary data.</text>
</comment>
<protein>
    <submittedName>
        <fullName evidence="2">Spectrin alpha chain-like</fullName>
    </submittedName>
</protein>
<name>A0AAV7KE95_9METZ</name>
<dbReference type="Gene3D" id="1.20.58.60">
    <property type="match status" value="2"/>
</dbReference>
<gene>
    <name evidence="2" type="ORF">LOD99_10986</name>
</gene>
<proteinExistence type="predicted"/>
<dbReference type="Pfam" id="PF00435">
    <property type="entry name" value="Spectrin"/>
    <property type="match status" value="1"/>
</dbReference>
<organism evidence="2 3">
    <name type="scientific">Oopsacas minuta</name>
    <dbReference type="NCBI Taxonomy" id="111878"/>
    <lineage>
        <taxon>Eukaryota</taxon>
        <taxon>Metazoa</taxon>
        <taxon>Porifera</taxon>
        <taxon>Hexactinellida</taxon>
        <taxon>Hexasterophora</taxon>
        <taxon>Lyssacinosida</taxon>
        <taxon>Leucopsacidae</taxon>
        <taxon>Oopsacas</taxon>
    </lineage>
</organism>
<reference evidence="2 3" key="1">
    <citation type="journal article" date="2023" name="BMC Biol.">
        <title>The compact genome of the sponge Oopsacas minuta (Hexactinellida) is lacking key metazoan core genes.</title>
        <authorList>
            <person name="Santini S."/>
            <person name="Schenkelaars Q."/>
            <person name="Jourda C."/>
            <person name="Duchesne M."/>
            <person name="Belahbib H."/>
            <person name="Rocher C."/>
            <person name="Selva M."/>
            <person name="Riesgo A."/>
            <person name="Vervoort M."/>
            <person name="Leys S.P."/>
            <person name="Kodjabachian L."/>
            <person name="Le Bivic A."/>
            <person name="Borchiellini C."/>
            <person name="Claverie J.M."/>
            <person name="Renard E."/>
        </authorList>
    </citation>
    <scope>NUCLEOTIDE SEQUENCE [LARGE SCALE GENOMIC DNA]</scope>
    <source>
        <strain evidence="2">SPO-2</strain>
    </source>
</reference>
<dbReference type="InterPro" id="IPR002017">
    <property type="entry name" value="Spectrin_repeat"/>
</dbReference>
<evidence type="ECO:0000313" key="2">
    <source>
        <dbReference type="EMBL" id="KAI6658691.1"/>
    </source>
</evidence>
<dbReference type="SUPFAM" id="SSF46966">
    <property type="entry name" value="Spectrin repeat"/>
    <property type="match status" value="2"/>
</dbReference>
<sequence length="204" mass="23955">MNIVTSHVTKQQPTIDDIDRRRREVVDKFYEFKNSLQTRKFKLEATKQFIQFKRLVDELVTWVTDKFDILKEQSLQDSSNLSIAKQKLLAFEVEIAAHQDVLSKLFQLYSRMKDDENFVLGNAKELYHTAEIKYSELQTACQLRSDELKSLSEKLQFMFDADEMILSISQKLEEVESTNYGSNLDEVCELQTKFKAFSKVCFLH</sequence>
<evidence type="ECO:0000313" key="3">
    <source>
        <dbReference type="Proteomes" id="UP001165289"/>
    </source>
</evidence>
<evidence type="ECO:0000256" key="1">
    <source>
        <dbReference type="ARBA" id="ARBA00022737"/>
    </source>
</evidence>
<dbReference type="CDD" id="cd00176">
    <property type="entry name" value="SPEC"/>
    <property type="match status" value="1"/>
</dbReference>
<keyword evidence="1" id="KW-0677">Repeat</keyword>
<accession>A0AAV7KE95</accession>
<dbReference type="PANTHER" id="PTHR11915">
    <property type="entry name" value="SPECTRIN/FILAMIN RELATED CYTOSKELETAL PROTEIN"/>
    <property type="match status" value="1"/>
</dbReference>
<dbReference type="InterPro" id="IPR018159">
    <property type="entry name" value="Spectrin/alpha-actinin"/>
</dbReference>
<dbReference type="EMBL" id="JAKMXF010000083">
    <property type="protein sequence ID" value="KAI6658691.1"/>
    <property type="molecule type" value="Genomic_DNA"/>
</dbReference>
<dbReference type="AlphaFoldDB" id="A0AAV7KE95"/>
<keyword evidence="3" id="KW-1185">Reference proteome</keyword>